<gene>
    <name evidence="1" type="ORF">GCM10022236_26030</name>
</gene>
<protein>
    <submittedName>
        <fullName evidence="1">DUF2252 domain-containing protein</fullName>
    </submittedName>
</protein>
<dbReference type="Proteomes" id="UP001501490">
    <property type="component" value="Unassembled WGS sequence"/>
</dbReference>
<accession>A0ABP7A0E2</accession>
<dbReference type="PANTHER" id="PTHR39441">
    <property type="entry name" value="DUF2252 DOMAIN-CONTAINING PROTEIN"/>
    <property type="match status" value="1"/>
</dbReference>
<proteinExistence type="predicted"/>
<dbReference type="InterPro" id="IPR018721">
    <property type="entry name" value="DUF2252"/>
</dbReference>
<dbReference type="EMBL" id="BAABAB010000017">
    <property type="protein sequence ID" value="GAA3622448.1"/>
    <property type="molecule type" value="Genomic_DNA"/>
</dbReference>
<evidence type="ECO:0000313" key="2">
    <source>
        <dbReference type="Proteomes" id="UP001501490"/>
    </source>
</evidence>
<dbReference type="Pfam" id="PF10009">
    <property type="entry name" value="DUF2252"/>
    <property type="match status" value="1"/>
</dbReference>
<dbReference type="PANTHER" id="PTHR39441:SF1">
    <property type="entry name" value="DUF2252 DOMAIN-CONTAINING PROTEIN"/>
    <property type="match status" value="1"/>
</dbReference>
<keyword evidence="2" id="KW-1185">Reference proteome</keyword>
<evidence type="ECO:0000313" key="1">
    <source>
        <dbReference type="EMBL" id="GAA3622448.1"/>
    </source>
</evidence>
<organism evidence="1 2">
    <name type="scientific">Microlunatus ginsengisoli</name>
    <dbReference type="NCBI Taxonomy" id="363863"/>
    <lineage>
        <taxon>Bacteria</taxon>
        <taxon>Bacillati</taxon>
        <taxon>Actinomycetota</taxon>
        <taxon>Actinomycetes</taxon>
        <taxon>Propionibacteriales</taxon>
        <taxon>Propionibacteriaceae</taxon>
        <taxon>Microlunatus</taxon>
    </lineage>
</organism>
<dbReference type="RefSeq" id="WP_344805132.1">
    <property type="nucleotide sequence ID" value="NZ_BAABAB010000017.1"/>
</dbReference>
<comment type="caution">
    <text evidence="1">The sequence shown here is derived from an EMBL/GenBank/DDBJ whole genome shotgun (WGS) entry which is preliminary data.</text>
</comment>
<reference evidence="2" key="1">
    <citation type="journal article" date="2019" name="Int. J. Syst. Evol. Microbiol.">
        <title>The Global Catalogue of Microorganisms (GCM) 10K type strain sequencing project: providing services to taxonomists for standard genome sequencing and annotation.</title>
        <authorList>
            <consortium name="The Broad Institute Genomics Platform"/>
            <consortium name="The Broad Institute Genome Sequencing Center for Infectious Disease"/>
            <person name="Wu L."/>
            <person name="Ma J."/>
        </authorList>
    </citation>
    <scope>NUCLEOTIDE SEQUENCE [LARGE SCALE GENOMIC DNA]</scope>
    <source>
        <strain evidence="2">JCM 16929</strain>
    </source>
</reference>
<name>A0ABP7A0E2_9ACTN</name>
<sequence length="478" mass="52809">MTEVDWTQRGPLVDKWPIAYASEADQRAYGRQTRRRVSRRSLAELVPGEQDAVSILRGQEANRIAELIPLRYARMLVSPFTFYRGAAAVMAADLGGGPRSDLFVQLCGDAHLDNFGLFASPERRLMFDLNDFDETYPGPFEWDVKRLAASFDIAMRQAGFGPAEREPVVLAAASAYRRRMRRYAGRTSREVFYSHIDIDAVLASRPEGATKEEFAAASKTVAKARSRDTMQAVRKLTETVDGRPRFVSQPPVLVPLAELMPTADQNELMAWIAMLLAGYAQTLSADRRRLLQQYHLVEVARRVVGVGSVGTAAWVVLLTGANDADAVILQAKEAQESVLAPYLAGPRISHQGQRVVEGQRLMQAFGDPMLGWREAVTLGGTRRDYYLRQFRDWKGSFDSQEMTVRQLTFYARACGQTLARAHARSGDRMAIAAYLGGGDAFDRAILAFATAYADKNEADYAALRAAADSGAITVAPEP</sequence>